<sequence length="229" mass="24386">MIIGMIVAIADEIYAMLDECGEPEWDKDDCGIKIRKYSLDAAELYVAHSGAGQVYAAAATQLLISKYGAELIVNFGICGGLTPDMALCRTCVVKSVVHYDFDTSAVDGCEAGRHFEYPSVYIPADERLVGLALKTDGSMSAVICASGDTFIDKPEQKHALAQMYGAKICEMEAAGILLTANRCGVPALLVKAVSDSMGGGAQEFKRMASESARACIQVVLRLINAVSNK</sequence>
<evidence type="ECO:0000313" key="2">
    <source>
        <dbReference type="EMBL" id="HIS24994.1"/>
    </source>
</evidence>
<evidence type="ECO:0000259" key="1">
    <source>
        <dbReference type="Pfam" id="PF01048"/>
    </source>
</evidence>
<reference evidence="2" key="1">
    <citation type="submission" date="2020-10" db="EMBL/GenBank/DDBJ databases">
        <authorList>
            <person name="Gilroy R."/>
        </authorList>
    </citation>
    <scope>NUCLEOTIDE SEQUENCE</scope>
    <source>
        <strain evidence="2">CHK157-1446</strain>
    </source>
</reference>
<dbReference type="SUPFAM" id="SSF53167">
    <property type="entry name" value="Purine and uridine phosphorylases"/>
    <property type="match status" value="1"/>
</dbReference>
<protein>
    <submittedName>
        <fullName evidence="2">5'-methylthioadenosine/S-adenosylhomocysteine nucleosidase</fullName>
    </submittedName>
</protein>
<dbReference type="PANTHER" id="PTHR46832">
    <property type="entry name" value="5'-METHYLTHIOADENOSINE/S-ADENOSYLHOMOCYSTEINE NUCLEOSIDASE"/>
    <property type="match status" value="1"/>
</dbReference>
<reference evidence="2" key="2">
    <citation type="journal article" date="2021" name="PeerJ">
        <title>Extensive microbial diversity within the chicken gut microbiome revealed by metagenomics and culture.</title>
        <authorList>
            <person name="Gilroy R."/>
            <person name="Ravi A."/>
            <person name="Getino M."/>
            <person name="Pursley I."/>
            <person name="Horton D.L."/>
            <person name="Alikhan N.F."/>
            <person name="Baker D."/>
            <person name="Gharbi K."/>
            <person name="Hall N."/>
            <person name="Watson M."/>
            <person name="Adriaenssens E.M."/>
            <person name="Foster-Nyarko E."/>
            <person name="Jarju S."/>
            <person name="Secka A."/>
            <person name="Antonio M."/>
            <person name="Oren A."/>
            <person name="Chaudhuri R.R."/>
            <person name="La Ragione R."/>
            <person name="Hildebrand F."/>
            <person name="Pallen M.J."/>
        </authorList>
    </citation>
    <scope>NUCLEOTIDE SEQUENCE</scope>
    <source>
        <strain evidence="2">CHK157-1446</strain>
    </source>
</reference>
<dbReference type="GO" id="GO:0008930">
    <property type="term" value="F:methylthioadenosine nucleosidase activity"/>
    <property type="evidence" value="ECO:0007669"/>
    <property type="project" value="TreeGrafter"/>
</dbReference>
<name>A0A9D1EPI7_9FIRM</name>
<dbReference type="GO" id="GO:0019284">
    <property type="term" value="P:L-methionine salvage from S-adenosylmethionine"/>
    <property type="evidence" value="ECO:0007669"/>
    <property type="project" value="TreeGrafter"/>
</dbReference>
<dbReference type="AlphaFoldDB" id="A0A9D1EPI7"/>
<dbReference type="InterPro" id="IPR000845">
    <property type="entry name" value="Nucleoside_phosphorylase_d"/>
</dbReference>
<accession>A0A9D1EPI7</accession>
<dbReference type="EMBL" id="DVIR01000056">
    <property type="protein sequence ID" value="HIS24994.1"/>
    <property type="molecule type" value="Genomic_DNA"/>
</dbReference>
<dbReference type="GO" id="GO:0008782">
    <property type="term" value="F:adenosylhomocysteine nucleosidase activity"/>
    <property type="evidence" value="ECO:0007669"/>
    <property type="project" value="TreeGrafter"/>
</dbReference>
<dbReference type="Gene3D" id="3.40.50.1580">
    <property type="entry name" value="Nucleoside phosphorylase domain"/>
    <property type="match status" value="1"/>
</dbReference>
<dbReference type="CDD" id="cd09008">
    <property type="entry name" value="MTAN"/>
    <property type="match status" value="1"/>
</dbReference>
<comment type="caution">
    <text evidence="2">The sequence shown here is derived from an EMBL/GenBank/DDBJ whole genome shotgun (WGS) entry which is preliminary data.</text>
</comment>
<dbReference type="Proteomes" id="UP000823982">
    <property type="component" value="Unassembled WGS sequence"/>
</dbReference>
<gene>
    <name evidence="2" type="ORF">IAD01_06300</name>
</gene>
<feature type="domain" description="Nucleoside phosphorylase" evidence="1">
    <location>
        <begin position="3"/>
        <end position="223"/>
    </location>
</feature>
<dbReference type="GO" id="GO:0005829">
    <property type="term" value="C:cytosol"/>
    <property type="evidence" value="ECO:0007669"/>
    <property type="project" value="TreeGrafter"/>
</dbReference>
<evidence type="ECO:0000313" key="3">
    <source>
        <dbReference type="Proteomes" id="UP000823982"/>
    </source>
</evidence>
<dbReference type="PANTHER" id="PTHR46832:SF1">
    <property type="entry name" value="5'-METHYLTHIOADENOSINE_S-ADENOSYLHOMOCYSTEINE NUCLEOSIDASE"/>
    <property type="match status" value="1"/>
</dbReference>
<dbReference type="InterPro" id="IPR035994">
    <property type="entry name" value="Nucleoside_phosphorylase_sf"/>
</dbReference>
<organism evidence="2 3">
    <name type="scientific">Candidatus Faeciplasma gallinarum</name>
    <dbReference type="NCBI Taxonomy" id="2840799"/>
    <lineage>
        <taxon>Bacteria</taxon>
        <taxon>Bacillati</taxon>
        <taxon>Bacillota</taxon>
        <taxon>Clostridia</taxon>
        <taxon>Eubacteriales</taxon>
        <taxon>Oscillospiraceae</taxon>
        <taxon>Oscillospiraceae incertae sedis</taxon>
        <taxon>Candidatus Faeciplasma</taxon>
    </lineage>
</organism>
<dbReference type="Pfam" id="PF01048">
    <property type="entry name" value="PNP_UDP_1"/>
    <property type="match status" value="1"/>
</dbReference>
<dbReference type="GO" id="GO:0009116">
    <property type="term" value="P:nucleoside metabolic process"/>
    <property type="evidence" value="ECO:0007669"/>
    <property type="project" value="InterPro"/>
</dbReference>
<proteinExistence type="predicted"/>